<keyword evidence="5 12" id="KW-1133">Transmembrane helix</keyword>
<evidence type="ECO:0000256" key="1">
    <source>
        <dbReference type="ARBA" id="ARBA00004141"/>
    </source>
</evidence>
<evidence type="ECO:0000256" key="3">
    <source>
        <dbReference type="ARBA" id="ARBA00022461"/>
    </source>
</evidence>
<accession>A0ABD2Q8W2</accession>
<evidence type="ECO:0000256" key="7">
    <source>
        <dbReference type="ARBA" id="ARBA00023065"/>
    </source>
</evidence>
<keyword evidence="7 11" id="KW-0406">Ion transport</keyword>
<evidence type="ECO:0000313" key="14">
    <source>
        <dbReference type="Proteomes" id="UP001626550"/>
    </source>
</evidence>
<dbReference type="AlphaFoldDB" id="A0ABD2Q8W2"/>
<keyword evidence="10 11" id="KW-0407">Ion channel</keyword>
<dbReference type="EMBL" id="JBJKFK010000692">
    <property type="protein sequence ID" value="KAL3315667.1"/>
    <property type="molecule type" value="Genomic_DNA"/>
</dbReference>
<dbReference type="PANTHER" id="PTHR11690:SF248">
    <property type="entry name" value="PICKPOCKET 17, ISOFORM A"/>
    <property type="match status" value="1"/>
</dbReference>
<dbReference type="Pfam" id="PF00858">
    <property type="entry name" value="ASC"/>
    <property type="match status" value="1"/>
</dbReference>
<comment type="subcellular location">
    <subcellularLocation>
        <location evidence="1">Membrane</location>
        <topology evidence="1">Multi-pass membrane protein</topology>
    </subcellularLocation>
</comment>
<evidence type="ECO:0000256" key="2">
    <source>
        <dbReference type="ARBA" id="ARBA00022448"/>
    </source>
</evidence>
<evidence type="ECO:0000256" key="6">
    <source>
        <dbReference type="ARBA" id="ARBA00023053"/>
    </source>
</evidence>
<keyword evidence="3 11" id="KW-0894">Sodium channel</keyword>
<gene>
    <name evidence="13" type="ORF">Ciccas_005695</name>
</gene>
<evidence type="ECO:0000256" key="8">
    <source>
        <dbReference type="ARBA" id="ARBA00023136"/>
    </source>
</evidence>
<comment type="caution">
    <text evidence="13">The sequence shown here is derived from an EMBL/GenBank/DDBJ whole genome shotgun (WGS) entry which is preliminary data.</text>
</comment>
<keyword evidence="8 12" id="KW-0472">Membrane</keyword>
<reference evidence="13 14" key="1">
    <citation type="submission" date="2024-11" db="EMBL/GenBank/DDBJ databases">
        <title>Adaptive evolution of stress response genes in parasites aligns with host niche diversity.</title>
        <authorList>
            <person name="Hahn C."/>
            <person name="Resl P."/>
        </authorList>
    </citation>
    <scope>NUCLEOTIDE SEQUENCE [LARGE SCALE GENOMIC DNA]</scope>
    <source>
        <strain evidence="13">EGGRZ-B1_66</strain>
        <tissue evidence="13">Body</tissue>
    </source>
</reference>
<evidence type="ECO:0008006" key="15">
    <source>
        <dbReference type="Google" id="ProtNLM"/>
    </source>
</evidence>
<protein>
    <recommendedName>
        <fullName evidence="15">FMRFamide-activated amiloride-sensitive sodium channel</fullName>
    </recommendedName>
</protein>
<dbReference type="InterPro" id="IPR001873">
    <property type="entry name" value="ENaC"/>
</dbReference>
<dbReference type="PRINTS" id="PR01078">
    <property type="entry name" value="AMINACHANNEL"/>
</dbReference>
<keyword evidence="14" id="KW-1185">Reference proteome</keyword>
<keyword evidence="4 11" id="KW-0812">Transmembrane</keyword>
<evidence type="ECO:0000256" key="11">
    <source>
        <dbReference type="RuleBase" id="RU000679"/>
    </source>
</evidence>
<feature type="transmembrane region" description="Helical" evidence="12">
    <location>
        <begin position="36"/>
        <end position="57"/>
    </location>
</feature>
<keyword evidence="9 11" id="KW-0739">Sodium transport</keyword>
<evidence type="ECO:0000256" key="4">
    <source>
        <dbReference type="ARBA" id="ARBA00022692"/>
    </source>
</evidence>
<dbReference type="GO" id="GO:0005272">
    <property type="term" value="F:sodium channel activity"/>
    <property type="evidence" value="ECO:0007669"/>
    <property type="project" value="UniProtKB-KW"/>
</dbReference>
<evidence type="ECO:0000256" key="12">
    <source>
        <dbReference type="SAM" id="Phobius"/>
    </source>
</evidence>
<organism evidence="13 14">
    <name type="scientific">Cichlidogyrus casuarinus</name>
    <dbReference type="NCBI Taxonomy" id="1844966"/>
    <lineage>
        <taxon>Eukaryota</taxon>
        <taxon>Metazoa</taxon>
        <taxon>Spiralia</taxon>
        <taxon>Lophotrochozoa</taxon>
        <taxon>Platyhelminthes</taxon>
        <taxon>Monogenea</taxon>
        <taxon>Monopisthocotylea</taxon>
        <taxon>Dactylogyridea</taxon>
        <taxon>Ancyrocephalidae</taxon>
        <taxon>Cichlidogyrus</taxon>
    </lineage>
</organism>
<dbReference type="Proteomes" id="UP001626550">
    <property type="component" value="Unassembled WGS sequence"/>
</dbReference>
<comment type="similarity">
    <text evidence="11">Belongs to the amiloride-sensitive sodium channel (TC 1.A.6) family.</text>
</comment>
<dbReference type="GO" id="GO:0016020">
    <property type="term" value="C:membrane"/>
    <property type="evidence" value="ECO:0007669"/>
    <property type="project" value="UniProtKB-SubCell"/>
</dbReference>
<evidence type="ECO:0000256" key="9">
    <source>
        <dbReference type="ARBA" id="ARBA00023201"/>
    </source>
</evidence>
<dbReference type="PANTHER" id="PTHR11690">
    <property type="entry name" value="AMILORIDE-SENSITIVE SODIUM CHANNEL-RELATED"/>
    <property type="match status" value="1"/>
</dbReference>
<keyword evidence="2 11" id="KW-0813">Transport</keyword>
<evidence type="ECO:0000256" key="10">
    <source>
        <dbReference type="ARBA" id="ARBA00023303"/>
    </source>
</evidence>
<evidence type="ECO:0000313" key="13">
    <source>
        <dbReference type="EMBL" id="KAL3315667.1"/>
    </source>
</evidence>
<dbReference type="Gene3D" id="2.60.470.10">
    <property type="entry name" value="Acid-sensing ion channels like domains"/>
    <property type="match status" value="1"/>
</dbReference>
<keyword evidence="6" id="KW-0915">Sodium</keyword>
<name>A0ABD2Q8W2_9PLAT</name>
<proteinExistence type="inferred from homology"/>
<sequence length="622" mass="72039">MSGLIAKMQHALSIWCRTISVRGMAKLVKGPRLLRYAWLIYLTSMTTILVTATFFLIRDYLEFDFNVQTRILIDDPSPFPAFTVCHQHPFSAEAFTMWKNDQILSPRKFTEYTNKLTLKYVKQRDFSTADFVGTQDAMRLYYQSLDVKEAEVLGHNHTIFLGCFRIAGTGLSYEQDCSKLKGYKVTPHLHPKYFNCHTFEPKDDDSARETDALGLIIHMGPAPEPDEYTMERTFLTSIFDQNEGLRVAVHEIGTYPELVKYGLNVEPEKFNEITYTTVRRKRLDVTNRKCKEPKTSQKFRLFDDTMYHYSQDLCIKMSVQQEIIDECKCIYSLYPTDRVPDSTIPYCERLYPDSYLNGFKHRRECLSEREHSKTKRKFNNDCSPSCDQYQYPHSISSTKWHTHNWQLYWISELRNTLTALQQIPESENITESECYKKLLNFSNPLFNLSREIPKTHRTELSETDYSYVVLKRLANSTTEKTDSLNLSLPILASRIGGLCSITIGLTAAVLIEILEFFYQITSDTTESVRAKRSRQSIKKNGIKIINQSPTQNSYSESMKNGFNETGPELEDRQNLSYLINSLFKIVQAQDGTFLLKRVNENKIVPDFSLANSTYLSVPDKVD</sequence>
<evidence type="ECO:0000256" key="5">
    <source>
        <dbReference type="ARBA" id="ARBA00022989"/>
    </source>
</evidence>